<reference evidence="2" key="1">
    <citation type="journal article" date="2014" name="Int. J. Syst. Evol. Microbiol.">
        <title>Complete genome sequence of Corynebacterium casei LMG S-19264T (=DSM 44701T), isolated from a smear-ripened cheese.</title>
        <authorList>
            <consortium name="US DOE Joint Genome Institute (JGI-PGF)"/>
            <person name="Walter F."/>
            <person name="Albersmeier A."/>
            <person name="Kalinowski J."/>
            <person name="Ruckert C."/>
        </authorList>
    </citation>
    <scope>NUCLEOTIDE SEQUENCE</scope>
    <source>
        <strain evidence="2">CGMCC 1.15493</strain>
    </source>
</reference>
<accession>A0A916Y8G2</accession>
<evidence type="ECO:0000313" key="3">
    <source>
        <dbReference type="Proteomes" id="UP000613160"/>
    </source>
</evidence>
<comment type="similarity">
    <text evidence="1">Belongs to the phD/YefM antitoxin family.</text>
</comment>
<dbReference type="SUPFAM" id="SSF143120">
    <property type="entry name" value="YefM-like"/>
    <property type="match status" value="1"/>
</dbReference>
<name>A0A916Y8G2_9HYPH</name>
<gene>
    <name evidence="2" type="ORF">GCM10011335_42820</name>
</gene>
<keyword evidence="3" id="KW-1185">Reference proteome</keyword>
<comment type="caution">
    <text evidence="2">The sequence shown here is derived from an EMBL/GenBank/DDBJ whole genome shotgun (WGS) entry which is preliminary data.</text>
</comment>
<reference evidence="2" key="2">
    <citation type="submission" date="2020-09" db="EMBL/GenBank/DDBJ databases">
        <authorList>
            <person name="Sun Q."/>
            <person name="Zhou Y."/>
        </authorList>
    </citation>
    <scope>NUCLEOTIDE SEQUENCE</scope>
    <source>
        <strain evidence="2">CGMCC 1.15493</strain>
    </source>
</reference>
<evidence type="ECO:0000256" key="1">
    <source>
        <dbReference type="ARBA" id="ARBA00009981"/>
    </source>
</evidence>
<dbReference type="RefSeq" id="WP_188854491.1">
    <property type="nucleotide sequence ID" value="NZ_BMJJ01000012.1"/>
</dbReference>
<dbReference type="EMBL" id="BMJJ01000012">
    <property type="protein sequence ID" value="GGD35277.1"/>
    <property type="molecule type" value="Genomic_DNA"/>
</dbReference>
<evidence type="ECO:0000313" key="2">
    <source>
        <dbReference type="EMBL" id="GGD35277.1"/>
    </source>
</evidence>
<dbReference type="InterPro" id="IPR036165">
    <property type="entry name" value="YefM-like_sf"/>
</dbReference>
<dbReference type="NCBIfam" id="TIGR01552">
    <property type="entry name" value="phd_fam"/>
    <property type="match status" value="1"/>
</dbReference>
<protein>
    <recommendedName>
        <fullName evidence="4">Antitoxin</fullName>
    </recommendedName>
</protein>
<proteinExistence type="inferred from homology"/>
<dbReference type="Proteomes" id="UP000613160">
    <property type="component" value="Unassembled WGS sequence"/>
</dbReference>
<dbReference type="AlphaFoldDB" id="A0A916Y8G2"/>
<sequence length="90" mass="10037">MGSNWTLKDAETEFVAIAEAAKAGDPQRVTMPGDGAVVVVSAADYDRLSKRPKTLVEHILEFPKLPDDCQDLFDKTEPLLMDIREIDFDE</sequence>
<evidence type="ECO:0008006" key="4">
    <source>
        <dbReference type="Google" id="ProtNLM"/>
    </source>
</evidence>
<dbReference type="Gene3D" id="3.40.1620.10">
    <property type="entry name" value="YefM-like domain"/>
    <property type="match status" value="1"/>
</dbReference>
<organism evidence="2 3">
    <name type="scientific">Aureimonas glaciei</name>
    <dbReference type="NCBI Taxonomy" id="1776957"/>
    <lineage>
        <taxon>Bacteria</taxon>
        <taxon>Pseudomonadati</taxon>
        <taxon>Pseudomonadota</taxon>
        <taxon>Alphaproteobacteria</taxon>
        <taxon>Hyphomicrobiales</taxon>
        <taxon>Aurantimonadaceae</taxon>
        <taxon>Aureimonas</taxon>
    </lineage>
</organism>